<accession>A0A4Y1MYK7</accession>
<name>A0A4Y1MYK7_9PROT</name>
<dbReference type="EC" id="2.3.1.57" evidence="4"/>
<dbReference type="InterPro" id="IPR051016">
    <property type="entry name" value="Diverse_Substrate_AcTransf"/>
</dbReference>
<evidence type="ECO:0000256" key="2">
    <source>
        <dbReference type="ARBA" id="ARBA00023315"/>
    </source>
</evidence>
<dbReference type="RefSeq" id="WP_397540462.1">
    <property type="nucleotide sequence ID" value="NZ_CP025189.1"/>
</dbReference>
<dbReference type="Pfam" id="PF00583">
    <property type="entry name" value="Acetyltransf_1"/>
    <property type="match status" value="1"/>
</dbReference>
<evidence type="ECO:0000313" key="4">
    <source>
        <dbReference type="EMBL" id="AWV23055.1"/>
    </source>
</evidence>
<keyword evidence="1 4" id="KW-0808">Transferase</keyword>
<reference evidence="4" key="1">
    <citation type="submission" date="2017-12" db="EMBL/GenBank/DDBJ databases">
        <authorList>
            <person name="Martens C."/>
            <person name="Dahlstrom E."/>
            <person name="Barbian K."/>
            <person name="Sykora L."/>
            <person name="Ricklefs S."/>
            <person name="Bruno D."/>
            <person name="Anzick I."/>
            <person name="Myles I."/>
            <person name="Datta S.K."/>
        </authorList>
    </citation>
    <scope>NUCLEOTIDE SEQUENCE</scope>
    <source>
        <strain evidence="4">AD2</strain>
    </source>
</reference>
<evidence type="ECO:0000256" key="1">
    <source>
        <dbReference type="ARBA" id="ARBA00022679"/>
    </source>
</evidence>
<dbReference type="EMBL" id="CP025189">
    <property type="protein sequence ID" value="AWV23055.1"/>
    <property type="molecule type" value="Genomic_DNA"/>
</dbReference>
<protein>
    <submittedName>
        <fullName evidence="4">Diamine acetyltransferase</fullName>
        <ecNumber evidence="4">2.3.1.57</ecNumber>
    </submittedName>
</protein>
<sequence>MTPLLRDAVPADIPVLLRLTRALADHEGQPERVTATEDDLRRAFFGAPPVAWALLVERDGVPLGYAAWTFRFRMYSGRSLMHATTVFVEEAARGQGIGRAIFADLARRALAAGCDRLEWGVKDDNVAAVAFYDRLGAGTATGHQRRYLDGEALRGLAA</sequence>
<dbReference type="InterPro" id="IPR000182">
    <property type="entry name" value="GNAT_dom"/>
</dbReference>
<dbReference type="AlphaFoldDB" id="A0A4Y1MYK7"/>
<dbReference type="SUPFAM" id="SSF55729">
    <property type="entry name" value="Acyl-CoA N-acyltransferases (Nat)"/>
    <property type="match status" value="1"/>
</dbReference>
<keyword evidence="2 4" id="KW-0012">Acyltransferase</keyword>
<organism evidence="4">
    <name type="scientific">Roseomonas mucosa</name>
    <dbReference type="NCBI Taxonomy" id="207340"/>
    <lineage>
        <taxon>Bacteria</taxon>
        <taxon>Pseudomonadati</taxon>
        <taxon>Pseudomonadota</taxon>
        <taxon>Alphaproteobacteria</taxon>
        <taxon>Acetobacterales</taxon>
        <taxon>Roseomonadaceae</taxon>
        <taxon>Roseomonas</taxon>
    </lineage>
</organism>
<proteinExistence type="predicted"/>
<gene>
    <name evidence="4" type="ORF">RADP37_02406</name>
</gene>
<dbReference type="Gene3D" id="3.40.630.30">
    <property type="match status" value="1"/>
</dbReference>
<dbReference type="GO" id="GO:0004145">
    <property type="term" value="F:diamine N-acetyltransferase activity"/>
    <property type="evidence" value="ECO:0007669"/>
    <property type="project" value="UniProtKB-EC"/>
</dbReference>
<dbReference type="PROSITE" id="PS51186">
    <property type="entry name" value="GNAT"/>
    <property type="match status" value="1"/>
</dbReference>
<dbReference type="PANTHER" id="PTHR10545:SF29">
    <property type="entry name" value="GH14572P-RELATED"/>
    <property type="match status" value="1"/>
</dbReference>
<feature type="domain" description="N-acetyltransferase" evidence="3">
    <location>
        <begin position="3"/>
        <end position="158"/>
    </location>
</feature>
<evidence type="ECO:0000259" key="3">
    <source>
        <dbReference type="PROSITE" id="PS51186"/>
    </source>
</evidence>
<dbReference type="InterPro" id="IPR016181">
    <property type="entry name" value="Acyl_CoA_acyltransferase"/>
</dbReference>
<dbReference type="CDD" id="cd04301">
    <property type="entry name" value="NAT_SF"/>
    <property type="match status" value="1"/>
</dbReference>
<dbReference type="PANTHER" id="PTHR10545">
    <property type="entry name" value="DIAMINE N-ACETYLTRANSFERASE"/>
    <property type="match status" value="1"/>
</dbReference>